<keyword evidence="14" id="KW-0675">Receptor</keyword>
<keyword evidence="5 9" id="KW-0798">TonB box</keyword>
<evidence type="ECO:0000313" key="15">
    <source>
        <dbReference type="Proteomes" id="UP000316584"/>
    </source>
</evidence>
<dbReference type="Pfam" id="PF00593">
    <property type="entry name" value="TonB_dep_Rec_b-barrel"/>
    <property type="match status" value="1"/>
</dbReference>
<dbReference type="Proteomes" id="UP000316584">
    <property type="component" value="Chromosome"/>
</dbReference>
<evidence type="ECO:0000256" key="11">
    <source>
        <dbReference type="SAM" id="SignalP"/>
    </source>
</evidence>
<protein>
    <submittedName>
        <fullName evidence="14">TonB-dependent receptor</fullName>
    </submittedName>
</protein>
<dbReference type="Gene3D" id="2.170.130.10">
    <property type="entry name" value="TonB-dependent receptor, plug domain"/>
    <property type="match status" value="1"/>
</dbReference>
<proteinExistence type="inferred from homology"/>
<dbReference type="KEGG" id="lug:FPZ22_11020"/>
<dbReference type="GO" id="GO:0009279">
    <property type="term" value="C:cell outer membrane"/>
    <property type="evidence" value="ECO:0007669"/>
    <property type="project" value="UniProtKB-SubCell"/>
</dbReference>
<dbReference type="OrthoDB" id="9795928at2"/>
<name>A0A518N618_9GAMM</name>
<dbReference type="GO" id="GO:0044718">
    <property type="term" value="P:siderophore transmembrane transport"/>
    <property type="evidence" value="ECO:0007669"/>
    <property type="project" value="TreeGrafter"/>
</dbReference>
<keyword evidence="11" id="KW-0732">Signal</keyword>
<dbReference type="InterPro" id="IPR039426">
    <property type="entry name" value="TonB-dep_rcpt-like"/>
</dbReference>
<feature type="domain" description="TonB-dependent receptor-like beta-barrel" evidence="12">
    <location>
        <begin position="296"/>
        <end position="711"/>
    </location>
</feature>
<dbReference type="PANTHER" id="PTHR30069">
    <property type="entry name" value="TONB-DEPENDENT OUTER MEMBRANE RECEPTOR"/>
    <property type="match status" value="1"/>
</dbReference>
<evidence type="ECO:0000313" key="14">
    <source>
        <dbReference type="EMBL" id="QDW67347.1"/>
    </source>
</evidence>
<dbReference type="AlphaFoldDB" id="A0A518N618"/>
<keyword evidence="7 8" id="KW-0998">Cell outer membrane</keyword>
<dbReference type="PROSITE" id="PS52016">
    <property type="entry name" value="TONB_DEPENDENT_REC_3"/>
    <property type="match status" value="1"/>
</dbReference>
<keyword evidence="4 8" id="KW-0812">Transmembrane</keyword>
<comment type="subcellular location">
    <subcellularLocation>
        <location evidence="1 8">Cell outer membrane</location>
        <topology evidence="1 8">Multi-pass membrane protein</topology>
    </subcellularLocation>
</comment>
<dbReference type="InterPro" id="IPR036942">
    <property type="entry name" value="Beta-barrel_TonB_sf"/>
</dbReference>
<reference evidence="14 15" key="1">
    <citation type="submission" date="2019-07" db="EMBL/GenBank/DDBJ databases">
        <title>Full genome sequence of Luteimonas sp. Gr-4.</title>
        <authorList>
            <person name="Im W.-T."/>
        </authorList>
    </citation>
    <scope>NUCLEOTIDE SEQUENCE [LARGE SCALE GENOMIC DNA]</scope>
    <source>
        <strain evidence="14 15">Gr-4</strain>
    </source>
</reference>
<dbReference type="GO" id="GO:0015344">
    <property type="term" value="F:siderophore uptake transmembrane transporter activity"/>
    <property type="evidence" value="ECO:0007669"/>
    <property type="project" value="TreeGrafter"/>
</dbReference>
<dbReference type="Pfam" id="PF07715">
    <property type="entry name" value="Plug"/>
    <property type="match status" value="1"/>
</dbReference>
<evidence type="ECO:0000256" key="8">
    <source>
        <dbReference type="PROSITE-ProRule" id="PRU01360"/>
    </source>
</evidence>
<gene>
    <name evidence="14" type="ORF">FPZ22_11020</name>
</gene>
<dbReference type="SUPFAM" id="SSF56935">
    <property type="entry name" value="Porins"/>
    <property type="match status" value="1"/>
</dbReference>
<organism evidence="14 15">
    <name type="scientific">Luteimonas granuli</name>
    <dbReference type="NCBI Taxonomy" id="1176533"/>
    <lineage>
        <taxon>Bacteria</taxon>
        <taxon>Pseudomonadati</taxon>
        <taxon>Pseudomonadota</taxon>
        <taxon>Gammaproteobacteria</taxon>
        <taxon>Lysobacterales</taxon>
        <taxon>Lysobacteraceae</taxon>
        <taxon>Luteimonas</taxon>
    </lineage>
</organism>
<sequence length="742" mass="79261">MPVKTSTLFRRALSTPATLALAVLATISAMPAAAQEAPEPDGTRHGHGITDLDSVRVRANPIARTAEDLARPVAVLAGEQLDEAKAGSIGETVSRLPGVQSSFFGAGVGRPIIRGLEGARVQVLSDGLSAGDVSTVSVDHAVSIEPFLANQIEVLKGPATLLYGNGAIGGAVNVVDGRIPETATSRPLEGRAELRAGSVNDERTGMLRLDGTSASGRFVFHVDALHRETGDIDIPGYAESAVLREAHGHDGPGHDDGGDDARGILPNSFVRTDSGALGLSWVGDRGFIGIGQSLYNTRYGVPGHVHVEDDHGDDDGHDGDGHEDSGHGGVHVVMDQRRTELRGGLDDFGAFRSLRTKLAHTDYTHTEYEGDDVGTVFDNRTIEGRLELAHHPLGGWEGAFGMQWTQRDFGALGAEAFVPDSESRDAGVFWIGERDFGAIRMELGLRHDRNSIDVVAEAGPSRDFDTTNLSFATRWDLTPDMHLSLGLDRAQRSPTAEELYSSGVHVATQSHEFGDAGLDVETANRAEIGLHWHRGPLQLGASLYHVRYDDFIYLADTGIIDGGLPVRAWNQADARFSGAEVEAEWTFIDNGSGAWTARAFGDVVRGKLDGQGMREIDISVPHGQQGHDYVAQLALDGNLPRMAPSRVGGELRWTSDDWRAGLGAVRYASQDDVAEGELATPGYTLVHANVAWHMDTAGGSAVELFLNGSNLLDEEARVHTSFLNDIAPLPGRGVTAGVRVLF</sequence>
<keyword evidence="3 8" id="KW-1134">Transmembrane beta strand</keyword>
<feature type="signal peptide" evidence="11">
    <location>
        <begin position="1"/>
        <end position="34"/>
    </location>
</feature>
<dbReference type="Gene3D" id="2.40.170.20">
    <property type="entry name" value="TonB-dependent receptor, beta-barrel domain"/>
    <property type="match status" value="1"/>
</dbReference>
<dbReference type="InterPro" id="IPR037066">
    <property type="entry name" value="Plug_dom_sf"/>
</dbReference>
<evidence type="ECO:0000256" key="3">
    <source>
        <dbReference type="ARBA" id="ARBA00022452"/>
    </source>
</evidence>
<evidence type="ECO:0000259" key="12">
    <source>
        <dbReference type="Pfam" id="PF00593"/>
    </source>
</evidence>
<evidence type="ECO:0000256" key="7">
    <source>
        <dbReference type="ARBA" id="ARBA00023237"/>
    </source>
</evidence>
<evidence type="ECO:0000256" key="1">
    <source>
        <dbReference type="ARBA" id="ARBA00004571"/>
    </source>
</evidence>
<dbReference type="InterPro" id="IPR012910">
    <property type="entry name" value="Plug_dom"/>
</dbReference>
<evidence type="ECO:0000256" key="4">
    <source>
        <dbReference type="ARBA" id="ARBA00022692"/>
    </source>
</evidence>
<evidence type="ECO:0000256" key="5">
    <source>
        <dbReference type="ARBA" id="ARBA00023077"/>
    </source>
</evidence>
<comment type="similarity">
    <text evidence="8 9">Belongs to the TonB-dependent receptor family.</text>
</comment>
<feature type="chain" id="PRO_5022191904" evidence="11">
    <location>
        <begin position="35"/>
        <end position="742"/>
    </location>
</feature>
<evidence type="ECO:0000256" key="2">
    <source>
        <dbReference type="ARBA" id="ARBA00022448"/>
    </source>
</evidence>
<evidence type="ECO:0000259" key="13">
    <source>
        <dbReference type="Pfam" id="PF07715"/>
    </source>
</evidence>
<evidence type="ECO:0000256" key="9">
    <source>
        <dbReference type="RuleBase" id="RU003357"/>
    </source>
</evidence>
<feature type="domain" description="TonB-dependent receptor plug" evidence="13">
    <location>
        <begin position="67"/>
        <end position="171"/>
    </location>
</feature>
<accession>A0A518N618</accession>
<evidence type="ECO:0000256" key="10">
    <source>
        <dbReference type="SAM" id="MobiDB-lite"/>
    </source>
</evidence>
<dbReference type="InterPro" id="IPR000531">
    <property type="entry name" value="Beta-barrel_TonB"/>
</dbReference>
<dbReference type="EMBL" id="CP042218">
    <property type="protein sequence ID" value="QDW67347.1"/>
    <property type="molecule type" value="Genomic_DNA"/>
</dbReference>
<keyword evidence="6 8" id="KW-0472">Membrane</keyword>
<keyword evidence="15" id="KW-1185">Reference proteome</keyword>
<dbReference type="PANTHER" id="PTHR30069:SF40">
    <property type="entry name" value="TONB-DEPENDENT RECEPTOR NMB0964-RELATED"/>
    <property type="match status" value="1"/>
</dbReference>
<feature type="region of interest" description="Disordered" evidence="10">
    <location>
        <begin position="309"/>
        <end position="328"/>
    </location>
</feature>
<evidence type="ECO:0000256" key="6">
    <source>
        <dbReference type="ARBA" id="ARBA00023136"/>
    </source>
</evidence>
<keyword evidence="2 8" id="KW-0813">Transport</keyword>